<reference evidence="4" key="1">
    <citation type="submission" date="2020-05" db="EMBL/GenBank/DDBJ databases">
        <authorList>
            <person name="Wang Y."/>
        </authorList>
    </citation>
    <scope>NUCLEOTIDE SEQUENCE</scope>
    <source>
        <strain evidence="4">S0325</strain>
    </source>
</reference>
<accession>A0A7D9MWY5</accession>
<dbReference type="GO" id="GO:0006412">
    <property type="term" value="P:translation"/>
    <property type="evidence" value="ECO:0007669"/>
    <property type="project" value="InterPro"/>
</dbReference>
<feature type="compositionally biased region" description="Low complexity" evidence="2">
    <location>
        <begin position="343"/>
        <end position="366"/>
    </location>
</feature>
<evidence type="ECO:0000313" key="4">
    <source>
        <dbReference type="EMBL" id="QLA48154.1"/>
    </source>
</evidence>
<geneLocation type="mitochondrion" evidence="4"/>
<dbReference type="PANTHER" id="PTHR12534:SF1">
    <property type="entry name" value="SMALL RIBOSOMAL SUBUNIT PROTEIN US2M"/>
    <property type="match status" value="1"/>
</dbReference>
<dbReference type="PANTHER" id="PTHR12534">
    <property type="entry name" value="30S RIBOSOMAL PROTEIN S2 PROKARYOTIC AND ORGANELLAR"/>
    <property type="match status" value="1"/>
</dbReference>
<feature type="transmembrane region" description="Helical" evidence="3">
    <location>
        <begin position="238"/>
        <end position="261"/>
    </location>
</feature>
<dbReference type="InterPro" id="IPR001865">
    <property type="entry name" value="Ribosomal_uS2"/>
</dbReference>
<dbReference type="EMBL" id="MT471321">
    <property type="protein sequence ID" value="QLA48154.1"/>
    <property type="molecule type" value="Genomic_DNA"/>
</dbReference>
<keyword evidence="3" id="KW-0472">Membrane</keyword>
<keyword evidence="4" id="KW-0496">Mitochondrion</keyword>
<organism evidence="4">
    <name type="scientific">Sporobolus alterniflorus</name>
    <name type="common">smooth cordgrass</name>
    <dbReference type="NCBI Taxonomy" id="29706"/>
    <lineage>
        <taxon>Eukaryota</taxon>
        <taxon>Viridiplantae</taxon>
        <taxon>Streptophyta</taxon>
        <taxon>Embryophyta</taxon>
        <taxon>Tracheophyta</taxon>
        <taxon>Spermatophyta</taxon>
        <taxon>Magnoliopsida</taxon>
        <taxon>Liliopsida</taxon>
        <taxon>Poales</taxon>
        <taxon>Poaceae</taxon>
        <taxon>PACMAD clade</taxon>
        <taxon>Chloridoideae</taxon>
        <taxon>Zoysieae</taxon>
        <taxon>Sporobolinae</taxon>
        <taxon>Sporobolus</taxon>
    </lineage>
</organism>
<protein>
    <submittedName>
        <fullName evidence="4">Ribosomal protein S2</fullName>
    </submittedName>
</protein>
<dbReference type="CDD" id="cd01425">
    <property type="entry name" value="RPS2"/>
    <property type="match status" value="1"/>
</dbReference>
<evidence type="ECO:0000256" key="1">
    <source>
        <dbReference type="ARBA" id="ARBA00006242"/>
    </source>
</evidence>
<evidence type="ECO:0000256" key="3">
    <source>
        <dbReference type="SAM" id="Phobius"/>
    </source>
</evidence>
<dbReference type="FunFam" id="3.40.50.10490:FF:000056">
    <property type="entry name" value="Ribosomal protein S2"/>
    <property type="match status" value="1"/>
</dbReference>
<evidence type="ECO:0000256" key="2">
    <source>
        <dbReference type="SAM" id="MobiDB-lite"/>
    </source>
</evidence>
<dbReference type="InterPro" id="IPR023591">
    <property type="entry name" value="Ribosomal_uS2_flav_dom_sf"/>
</dbReference>
<dbReference type="AlphaFoldDB" id="A0A7D9MWY5"/>
<keyword evidence="4" id="KW-0689">Ribosomal protein</keyword>
<dbReference type="GO" id="GO:0003735">
    <property type="term" value="F:structural constituent of ribosome"/>
    <property type="evidence" value="ECO:0007669"/>
    <property type="project" value="InterPro"/>
</dbReference>
<sequence>MTILSTVCTKLLCTNAHLGRRVAAHHFKVYICGSRNGIAILDSDKTLICLRNALHFIGSLIRKKGRSFFLKTNQIFFYEIIEEMASCINDSQCKIGAFLTNSYANPKKFRSRKKKINFGLNQQPDCVVILKADRKSSVILEADRSQIPIAALVDSTIPWESYKRITYPIPANDPIQFVYLFRHSITKTAERPRITAMNVDRVRRAPTLPHFRFRSTASGMRTYSSSSSSPRSRGQRPLLYPLWLFCFIILFPLSALCWLQWYCGFYEAFFDSLSNLGSSICGLFGMIRSPQEEAVPLQHQVNNDPGFYAGSPKEELGKGKGKAPIEHSGVPPRLQSLGDLIIPSPESTPATASSSPESTPATASSSHLPGEGRPLTREEENRLEIALSYKQRISNLLRTIATDKGENFAEETNPDLAEAALDWEDCWDPKQLLNIIKSLEFHKGQSSFYKRTEEWVKAERQFRRGQ</sequence>
<dbReference type="SUPFAM" id="SSF52313">
    <property type="entry name" value="Ribosomal protein S2"/>
    <property type="match status" value="1"/>
</dbReference>
<dbReference type="GO" id="GO:0005763">
    <property type="term" value="C:mitochondrial small ribosomal subunit"/>
    <property type="evidence" value="ECO:0007669"/>
    <property type="project" value="TreeGrafter"/>
</dbReference>
<dbReference type="Pfam" id="PF00318">
    <property type="entry name" value="Ribosomal_S2"/>
    <property type="match status" value="2"/>
</dbReference>
<dbReference type="InterPro" id="IPR005706">
    <property type="entry name" value="Ribosomal_uS2_bac/mit/plastid"/>
</dbReference>
<comment type="similarity">
    <text evidence="1">Belongs to the universal ribosomal protein uS2 family.</text>
</comment>
<keyword evidence="4" id="KW-0687">Ribonucleoprotein</keyword>
<dbReference type="Gene3D" id="3.40.50.10490">
    <property type="entry name" value="Glucose-6-phosphate isomerase like protein, domain 1"/>
    <property type="match status" value="1"/>
</dbReference>
<name>A0A7D9MWY5_9POAL</name>
<keyword evidence="3" id="KW-0812">Transmembrane</keyword>
<proteinExistence type="inferred from homology"/>
<keyword evidence="3" id="KW-1133">Transmembrane helix</keyword>
<feature type="region of interest" description="Disordered" evidence="2">
    <location>
        <begin position="301"/>
        <end position="377"/>
    </location>
</feature>
<gene>
    <name evidence="4" type="primary">rps2</name>
</gene>
<dbReference type="PRINTS" id="PR00395">
    <property type="entry name" value="RIBOSOMALS2"/>
</dbReference>